<evidence type="ECO:0000313" key="3">
    <source>
        <dbReference type="Proteomes" id="UP000178977"/>
    </source>
</evidence>
<dbReference type="EMBL" id="MHQT01000019">
    <property type="protein sequence ID" value="OHA09634.1"/>
    <property type="molecule type" value="Genomic_DNA"/>
</dbReference>
<dbReference type="Proteomes" id="UP000178977">
    <property type="component" value="Unassembled WGS sequence"/>
</dbReference>
<accession>A0A1G2LDL4</accession>
<dbReference type="AlphaFoldDB" id="A0A1G2LDL4"/>
<evidence type="ECO:0000313" key="2">
    <source>
        <dbReference type="EMBL" id="OHA09634.1"/>
    </source>
</evidence>
<evidence type="ECO:0000256" key="1">
    <source>
        <dbReference type="SAM" id="Phobius"/>
    </source>
</evidence>
<reference evidence="2 3" key="1">
    <citation type="journal article" date="2016" name="Nat. Commun.">
        <title>Thousands of microbial genomes shed light on interconnected biogeochemical processes in an aquifer system.</title>
        <authorList>
            <person name="Anantharaman K."/>
            <person name="Brown C.T."/>
            <person name="Hug L.A."/>
            <person name="Sharon I."/>
            <person name="Castelle C.J."/>
            <person name="Probst A.J."/>
            <person name="Thomas B.C."/>
            <person name="Singh A."/>
            <person name="Wilkins M.J."/>
            <person name="Karaoz U."/>
            <person name="Brodie E.L."/>
            <person name="Williams K.H."/>
            <person name="Hubbard S.S."/>
            <person name="Banfield J.F."/>
        </authorList>
    </citation>
    <scope>NUCLEOTIDE SEQUENCE [LARGE SCALE GENOMIC DNA]</scope>
</reference>
<feature type="transmembrane region" description="Helical" evidence="1">
    <location>
        <begin position="15"/>
        <end position="37"/>
    </location>
</feature>
<keyword evidence="1" id="KW-0472">Membrane</keyword>
<comment type="caution">
    <text evidence="2">The sequence shown here is derived from an EMBL/GenBank/DDBJ whole genome shotgun (WGS) entry which is preliminary data.</text>
</comment>
<sequence length="226" mass="24468">MATPIRNIRGLGRPLAILGIAATGLVVFLFAAGYLQFVPPFSFAFSPQVEIVRSPYSPTGWFGSNYPQGIAAFDVITKPGSGSPAILERIAFAVAFDKLSSQRTSGLKDFQAVYVFCQNPGYGYPPPCIKMDAYPSAAQTTAKGALVTFQPKWPVYEKATSATVYLMGNISYTGTWVINPQQVRAEIPTTANVVATVNGRRVAVLVKNAVGNWLRVNYGYGYPRPQ</sequence>
<dbReference type="STRING" id="1802281.A3A44_03355"/>
<gene>
    <name evidence="2" type="ORF">A3A44_03355</name>
</gene>
<name>A0A1G2LDL4_9BACT</name>
<keyword evidence="1" id="KW-1133">Transmembrane helix</keyword>
<keyword evidence="1" id="KW-0812">Transmembrane</keyword>
<protein>
    <submittedName>
        <fullName evidence="2">Uncharacterized protein</fullName>
    </submittedName>
</protein>
<organism evidence="2 3">
    <name type="scientific">Candidatus Sungbacteria bacterium RIFCSPLOWO2_01_FULL_60_25</name>
    <dbReference type="NCBI Taxonomy" id="1802281"/>
    <lineage>
        <taxon>Bacteria</taxon>
        <taxon>Candidatus Sungiibacteriota</taxon>
    </lineage>
</organism>
<proteinExistence type="predicted"/>